<organism evidence="3 4">
    <name type="scientific">Flavobacterium aquaticum</name>
    <dbReference type="NCBI Taxonomy" id="1236486"/>
    <lineage>
        <taxon>Bacteria</taxon>
        <taxon>Pseudomonadati</taxon>
        <taxon>Bacteroidota</taxon>
        <taxon>Flavobacteriia</taxon>
        <taxon>Flavobacteriales</taxon>
        <taxon>Flavobacteriaceae</taxon>
        <taxon>Flavobacterium</taxon>
    </lineage>
</organism>
<feature type="domain" description="Secretion system C-terminal sorting" evidence="2">
    <location>
        <begin position="938"/>
        <end position="1007"/>
    </location>
</feature>
<keyword evidence="4" id="KW-1185">Reference proteome</keyword>
<dbReference type="RefSeq" id="WP_111567697.1">
    <property type="nucleotide sequence ID" value="NZ_QLMI01000008.1"/>
</dbReference>
<evidence type="ECO:0000259" key="2">
    <source>
        <dbReference type="Pfam" id="PF18962"/>
    </source>
</evidence>
<dbReference type="EMBL" id="QLMI01000008">
    <property type="protein sequence ID" value="RAK20193.1"/>
    <property type="molecule type" value="Genomic_DNA"/>
</dbReference>
<dbReference type="Pfam" id="PF18962">
    <property type="entry name" value="Por_Secre_tail"/>
    <property type="match status" value="1"/>
</dbReference>
<proteinExistence type="predicted"/>
<sequence>MKKLILYILISFLTNINVYSQIIDVTQIELNFTGDSNPKNITKGISKIYFLADDGIHGDELWVYDGLTNNTFLVKDVIPGSNGIDSSYFLVSDDILYFTANNGTQLWRSDGTEIGTYLIKQVNNNNWSANIGQLIKFNDQIFFGANDGVNGLELWTSDGTPSGTNQLKDINIGSNSSSPRDFFIFNEYLYFTADDGLNGREIWKSDGTPSGTSLLKNINPSGNGLVDTKFIFLNNYFYFYAYTSLNGFELWRSDGNENNTFLFKDINPGSGNSNTKLIGESSNGYFIFQVNSSIHGTEFWKCDGTVVGTTLLKDIYTGSGSSVNIFTQLASINNKIYFNATTNSNGNELWVTDGTNTGTTLVKDIYLGTLNSNIEKLTSINDYLLFSANDGNRLYNTLWKSDGTPNGTFELKDTNLTQNSDMDLRFVEFNGEVFFPSGYNSSNGVELWKTDGTSTNTNLFEDIFHRYSGVYDFFDSAEINGKLIISGNNGNGKEPFVTDGTVNGTFIIKDINPGSSASIFSSSDFRPASYTKAGNYVFFRAASSNIGFELWKTDGTQTNTSLVKDIKSGSGSSLSEFTFFAELNGILYFKADDGIHGEELWRSDGTNEGTYLVKDINPGSAPSLNGLSNVYYNEPNILNEKCFAILNGFLYFTAKDGIDNSIWKTDGTENGTIKVITIQQSGGYDNNRIIINATNNKIFFKTNTTNSSYGNNSLWSSDGTQAGTIHLYHTDITGPTQFKKNIIHDDNLYFSVYDSNGLTLIKSDGTIGGTIVIKDNLSFSPNMNIKSLISCGGNVYFSIGGQGSIDAKELWRTDGSTFGTLKLGDLTNSSSIFENFNYCNTCYQENLIFNKTSINDNKIYYVNANSTNTDSFLTPNIINSESFGETGNYGYTNFYAFNDILIFNAWKEESGTELFSSIFNITLDNNDFEISSSNNIKIYPNPAKEIINIISSKNELIERVEIYDLLGKNIFSSTINDDRLALPLLSNGIYIIKIKSSVNQYSKKLIIKN</sequence>
<comment type="caution">
    <text evidence="3">The sequence shown here is derived from an EMBL/GenBank/DDBJ whole genome shotgun (WGS) entry which is preliminary data.</text>
</comment>
<dbReference type="NCBIfam" id="TIGR04183">
    <property type="entry name" value="Por_Secre_tail"/>
    <property type="match status" value="1"/>
</dbReference>
<dbReference type="InterPro" id="IPR030916">
    <property type="entry name" value="ELWxxDGT_rpt"/>
</dbReference>
<dbReference type="NCBIfam" id="TIGR04534">
    <property type="entry name" value="ELWxxDGT_rpt"/>
    <property type="match status" value="2"/>
</dbReference>
<gene>
    <name evidence="3" type="ORF">B0I03_10886</name>
</gene>
<evidence type="ECO:0000313" key="4">
    <source>
        <dbReference type="Proteomes" id="UP000249620"/>
    </source>
</evidence>
<protein>
    <submittedName>
        <fullName evidence="3">Putative secreted protein (Por secretion system target)</fullName>
    </submittedName>
</protein>
<dbReference type="InterPro" id="IPR026444">
    <property type="entry name" value="Secre_tail"/>
</dbReference>
<name>A0A327YH21_9FLAO</name>
<keyword evidence="1" id="KW-0732">Signal</keyword>
<evidence type="ECO:0000256" key="1">
    <source>
        <dbReference type="ARBA" id="ARBA00022729"/>
    </source>
</evidence>
<dbReference type="OrthoDB" id="1489153at2"/>
<dbReference type="AlphaFoldDB" id="A0A327YH21"/>
<evidence type="ECO:0000313" key="3">
    <source>
        <dbReference type="EMBL" id="RAK20193.1"/>
    </source>
</evidence>
<dbReference type="Proteomes" id="UP000249620">
    <property type="component" value="Unassembled WGS sequence"/>
</dbReference>
<reference evidence="3 4" key="1">
    <citation type="submission" date="2018-06" db="EMBL/GenBank/DDBJ databases">
        <title>Genomic Encyclopedia of Type Strains, Phase III (KMG-III): the genomes of soil and plant-associated and newly described type strains.</title>
        <authorList>
            <person name="Whitman W."/>
        </authorList>
    </citation>
    <scope>NUCLEOTIDE SEQUENCE [LARGE SCALE GENOMIC DNA]</scope>
    <source>
        <strain evidence="3 4">CGMCC 1.12398</strain>
    </source>
</reference>
<accession>A0A327YH21</accession>